<dbReference type="SMART" id="SM00359">
    <property type="entry name" value="PUA"/>
    <property type="match status" value="1"/>
</dbReference>
<keyword evidence="12" id="KW-1185">Reference proteome</keyword>
<comment type="similarity">
    <text evidence="3 8">Belongs to the NIP7 family.</text>
</comment>
<dbReference type="SUPFAM" id="SSF88697">
    <property type="entry name" value="PUA domain-like"/>
    <property type="match status" value="1"/>
</dbReference>
<feature type="signal peptide" evidence="9">
    <location>
        <begin position="1"/>
        <end position="15"/>
    </location>
</feature>
<dbReference type="Gene3D" id="2.30.130.10">
    <property type="entry name" value="PUA domain"/>
    <property type="match status" value="1"/>
</dbReference>
<evidence type="ECO:0000256" key="8">
    <source>
        <dbReference type="PIRNR" id="PIRNR017190"/>
    </source>
</evidence>
<dbReference type="SUPFAM" id="SSF88802">
    <property type="entry name" value="Pre-PUA domain"/>
    <property type="match status" value="1"/>
</dbReference>
<evidence type="ECO:0000313" key="11">
    <source>
        <dbReference type="EMBL" id="KAL3320237.1"/>
    </source>
</evidence>
<evidence type="ECO:0000256" key="5">
    <source>
        <dbReference type="ARBA" id="ARBA00022517"/>
    </source>
</evidence>
<evidence type="ECO:0000256" key="2">
    <source>
        <dbReference type="ARBA" id="ARBA00004604"/>
    </source>
</evidence>
<dbReference type="Gene3D" id="3.10.450.220">
    <property type="match status" value="1"/>
</dbReference>
<gene>
    <name evidence="11" type="primary">NIP7</name>
    <name evidence="11" type="ORF">Ciccas_001095</name>
</gene>
<accession>A0ABD2QL40</accession>
<dbReference type="PIRSF" id="PIRSF017190">
    <property type="entry name" value="Rbsml_synth_fac_NIP7"/>
    <property type="match status" value="1"/>
</dbReference>
<evidence type="ECO:0000256" key="1">
    <source>
        <dbReference type="ARBA" id="ARBA00004087"/>
    </source>
</evidence>
<keyword evidence="7 8" id="KW-0539">Nucleus</keyword>
<dbReference type="FunFam" id="2.30.130.10:FF:000002">
    <property type="entry name" value="60S ribosome subunit biogenesis protein NIP7 homolog"/>
    <property type="match status" value="1"/>
</dbReference>
<dbReference type="Proteomes" id="UP001626550">
    <property type="component" value="Unassembled WGS sequence"/>
</dbReference>
<comment type="subcellular location">
    <subcellularLocation>
        <location evidence="2">Nucleus</location>
        <location evidence="2">Nucleolus</location>
    </subcellularLocation>
</comment>
<keyword evidence="5 8" id="KW-0690">Ribosome biogenesis</keyword>
<evidence type="ECO:0000256" key="9">
    <source>
        <dbReference type="SAM" id="SignalP"/>
    </source>
</evidence>
<dbReference type="InterPro" id="IPR002478">
    <property type="entry name" value="PUA"/>
</dbReference>
<comment type="caution">
    <text evidence="11">The sequence shown here is derived from an EMBL/GenBank/DDBJ whole genome shotgun (WGS) entry which is preliminary data.</text>
</comment>
<evidence type="ECO:0000256" key="4">
    <source>
        <dbReference type="ARBA" id="ARBA00018162"/>
    </source>
</evidence>
<dbReference type="Pfam" id="PF03657">
    <property type="entry name" value="UPF0113"/>
    <property type="match status" value="1"/>
</dbReference>
<dbReference type="InterPro" id="IPR040598">
    <property type="entry name" value="NIP7_N"/>
</dbReference>
<evidence type="ECO:0000256" key="3">
    <source>
        <dbReference type="ARBA" id="ARBA00009895"/>
    </source>
</evidence>
<reference evidence="11 12" key="1">
    <citation type="submission" date="2024-11" db="EMBL/GenBank/DDBJ databases">
        <title>Adaptive evolution of stress response genes in parasites aligns with host niche diversity.</title>
        <authorList>
            <person name="Hahn C."/>
            <person name="Resl P."/>
        </authorList>
    </citation>
    <scope>NUCLEOTIDE SEQUENCE [LARGE SCALE GENOMIC DNA]</scope>
    <source>
        <strain evidence="11">EGGRZ-B1_66</strain>
        <tissue evidence="11">Body</tissue>
    </source>
</reference>
<evidence type="ECO:0000256" key="7">
    <source>
        <dbReference type="ARBA" id="ARBA00023242"/>
    </source>
</evidence>
<evidence type="ECO:0000256" key="6">
    <source>
        <dbReference type="ARBA" id="ARBA00022884"/>
    </source>
</evidence>
<dbReference type="CDD" id="cd21146">
    <property type="entry name" value="Nip7_N_euk"/>
    <property type="match status" value="1"/>
</dbReference>
<evidence type="ECO:0000313" key="12">
    <source>
        <dbReference type="Proteomes" id="UP001626550"/>
    </source>
</evidence>
<dbReference type="GO" id="GO:0042254">
    <property type="term" value="P:ribosome biogenesis"/>
    <property type="evidence" value="ECO:0007669"/>
    <property type="project" value="UniProtKB-KW"/>
</dbReference>
<protein>
    <recommendedName>
        <fullName evidence="4 8">60S ribosome subunit biogenesis protein NIP7 homolog</fullName>
    </recommendedName>
</protein>
<dbReference type="AlphaFoldDB" id="A0ABD2QL40"/>
<dbReference type="InterPro" id="IPR015947">
    <property type="entry name" value="PUA-like_sf"/>
</dbReference>
<feature type="domain" description="PUA" evidence="10">
    <location>
        <begin position="87"/>
        <end position="162"/>
    </location>
</feature>
<dbReference type="EMBL" id="JBJKFK010000067">
    <property type="protein sequence ID" value="KAL3320237.1"/>
    <property type="molecule type" value="Genomic_DNA"/>
</dbReference>
<dbReference type="InterPro" id="IPR005155">
    <property type="entry name" value="UPF0113_PUA"/>
</dbReference>
<organism evidence="11 12">
    <name type="scientific">Cichlidogyrus casuarinus</name>
    <dbReference type="NCBI Taxonomy" id="1844966"/>
    <lineage>
        <taxon>Eukaryota</taxon>
        <taxon>Metazoa</taxon>
        <taxon>Spiralia</taxon>
        <taxon>Lophotrochozoa</taxon>
        <taxon>Platyhelminthes</taxon>
        <taxon>Monogenea</taxon>
        <taxon>Monopisthocotylea</taxon>
        <taxon>Dactylogyridea</taxon>
        <taxon>Ancyrocephalidae</taxon>
        <taxon>Cichlidogyrus</taxon>
    </lineage>
</organism>
<dbReference type="Pfam" id="PF17833">
    <property type="entry name" value="pre-PUA_NIP7"/>
    <property type="match status" value="1"/>
</dbReference>
<dbReference type="InterPro" id="IPR055359">
    <property type="entry name" value="Nip7_N_euk"/>
</dbReference>
<dbReference type="InterPro" id="IPR036974">
    <property type="entry name" value="PUA_sf"/>
</dbReference>
<sequence length="172" mass="19496">MLAHCLLNLIISIQSVDVLLQRDDEKYCFKFHRDRVYYARESLAKQASTITRKHLLSFGSSLGRFNKKGVFKLHITALDYLAPYAKYRIWVKPSAEQQFLYGQHVSKSGLAKMTEDTPQYAGVIVQNMNDLPIGFGASAKSSLQSKNTDPMTICVFHQADLGEYIRDENSIA</sequence>
<comment type="function">
    <text evidence="1 8">Required for proper 34S pre-rRNA processing and 60S ribosome subunit assembly.</text>
</comment>
<dbReference type="InterPro" id="IPR016686">
    <property type="entry name" value="Ribosomal_synth_fac_NIP7"/>
</dbReference>
<keyword evidence="9" id="KW-0732">Signal</keyword>
<dbReference type="CDD" id="cd21151">
    <property type="entry name" value="PUA_Nip7-like"/>
    <property type="match status" value="1"/>
</dbReference>
<dbReference type="GO" id="GO:0005730">
    <property type="term" value="C:nucleolus"/>
    <property type="evidence" value="ECO:0007669"/>
    <property type="project" value="UniProtKB-SubCell"/>
</dbReference>
<evidence type="ECO:0000259" key="10">
    <source>
        <dbReference type="SMART" id="SM00359"/>
    </source>
</evidence>
<dbReference type="PROSITE" id="PS50890">
    <property type="entry name" value="PUA"/>
    <property type="match status" value="1"/>
</dbReference>
<name>A0ABD2QL40_9PLAT</name>
<dbReference type="GO" id="GO:0003723">
    <property type="term" value="F:RNA binding"/>
    <property type="evidence" value="ECO:0007669"/>
    <property type="project" value="UniProtKB-KW"/>
</dbReference>
<keyword evidence="6 8" id="KW-0694">RNA-binding</keyword>
<feature type="chain" id="PRO_5044848174" description="60S ribosome subunit biogenesis protein NIP7 homolog" evidence="9">
    <location>
        <begin position="16"/>
        <end position="172"/>
    </location>
</feature>
<comment type="subunit">
    <text evidence="8">Interacts with pre-ribosome complex.</text>
</comment>
<proteinExistence type="inferred from homology"/>